<dbReference type="GO" id="GO:0005615">
    <property type="term" value="C:extracellular space"/>
    <property type="evidence" value="ECO:0007669"/>
    <property type="project" value="UniProtKB-KW"/>
</dbReference>
<feature type="compositionally biased region" description="Polar residues" evidence="2">
    <location>
        <begin position="126"/>
        <end position="155"/>
    </location>
</feature>
<evidence type="ECO:0000259" key="3">
    <source>
        <dbReference type="SMART" id="SM00199"/>
    </source>
</evidence>
<protein>
    <recommendedName>
        <fullName evidence="3">Chemokine interleukin-8-like domain-containing protein</fullName>
    </recommendedName>
</protein>
<proteinExistence type="predicted"/>
<dbReference type="PANTHER" id="PTHR33244">
    <property type="entry name" value="INTEGRASE CATALYTIC DOMAIN-CONTAINING PROTEIN-RELATED"/>
    <property type="match status" value="1"/>
</dbReference>
<dbReference type="GO" id="GO:0006955">
    <property type="term" value="P:immune response"/>
    <property type="evidence" value="ECO:0007669"/>
    <property type="project" value="InterPro"/>
</dbReference>
<accession>A0A9Q1DJL9</accession>
<dbReference type="Gene3D" id="2.40.50.40">
    <property type="match status" value="1"/>
</dbReference>
<reference evidence="4" key="1">
    <citation type="journal article" date="2023" name="Science">
        <title>Genome structures resolve the early diversification of teleost fishes.</title>
        <authorList>
            <person name="Parey E."/>
            <person name="Louis A."/>
            <person name="Montfort J."/>
            <person name="Bouchez O."/>
            <person name="Roques C."/>
            <person name="Iampietro C."/>
            <person name="Lluch J."/>
            <person name="Castinel A."/>
            <person name="Donnadieu C."/>
            <person name="Desvignes T."/>
            <person name="Floi Bucao C."/>
            <person name="Jouanno E."/>
            <person name="Wen M."/>
            <person name="Mejri S."/>
            <person name="Dirks R."/>
            <person name="Jansen H."/>
            <person name="Henkel C."/>
            <person name="Chen W.J."/>
            <person name="Zahm M."/>
            <person name="Cabau C."/>
            <person name="Klopp C."/>
            <person name="Thompson A.W."/>
            <person name="Robinson-Rechavi M."/>
            <person name="Braasch I."/>
            <person name="Lecointre G."/>
            <person name="Bobe J."/>
            <person name="Postlethwait J.H."/>
            <person name="Berthelot C."/>
            <person name="Roest Crollius H."/>
            <person name="Guiguen Y."/>
        </authorList>
    </citation>
    <scope>NUCLEOTIDE SEQUENCE</scope>
    <source>
        <strain evidence="4">Concon-B</strain>
    </source>
</reference>
<dbReference type="Proteomes" id="UP001152803">
    <property type="component" value="Unassembled WGS sequence"/>
</dbReference>
<dbReference type="Pfam" id="PF00048">
    <property type="entry name" value="IL8"/>
    <property type="match status" value="1"/>
</dbReference>
<dbReference type="InterPro" id="IPR001811">
    <property type="entry name" value="Chemokine_IL8-like_dom"/>
</dbReference>
<evidence type="ECO:0000313" key="5">
    <source>
        <dbReference type="Proteomes" id="UP001152803"/>
    </source>
</evidence>
<evidence type="ECO:0000313" key="4">
    <source>
        <dbReference type="EMBL" id="KAJ8272229.1"/>
    </source>
</evidence>
<evidence type="ECO:0000256" key="1">
    <source>
        <dbReference type="ARBA" id="ARBA00022514"/>
    </source>
</evidence>
<dbReference type="OrthoDB" id="8934837at2759"/>
<evidence type="ECO:0000256" key="2">
    <source>
        <dbReference type="SAM" id="MobiDB-lite"/>
    </source>
</evidence>
<dbReference type="SMART" id="SM00199">
    <property type="entry name" value="SCY"/>
    <property type="match status" value="1"/>
</dbReference>
<dbReference type="PANTHER" id="PTHR33244:SF3">
    <property type="entry name" value="PEPTIDASE A2 DOMAIN-CONTAINING PROTEIN"/>
    <property type="match status" value="1"/>
</dbReference>
<dbReference type="SUPFAM" id="SSF54117">
    <property type="entry name" value="Interleukin 8-like chemokines"/>
    <property type="match status" value="1"/>
</dbReference>
<dbReference type="EMBL" id="JAFJMO010000007">
    <property type="protein sequence ID" value="KAJ8272229.1"/>
    <property type="molecule type" value="Genomic_DNA"/>
</dbReference>
<feature type="domain" description="Chemokine interleukin-8-like" evidence="3">
    <location>
        <begin position="208"/>
        <end position="266"/>
    </location>
</feature>
<keyword evidence="1" id="KW-0202">Cytokine</keyword>
<dbReference type="GO" id="GO:0008009">
    <property type="term" value="F:chemokine activity"/>
    <property type="evidence" value="ECO:0007669"/>
    <property type="project" value="InterPro"/>
</dbReference>
<dbReference type="CDD" id="cd00272">
    <property type="entry name" value="Chemokine_CC"/>
    <property type="match status" value="1"/>
</dbReference>
<comment type="caution">
    <text evidence="4">The sequence shown here is derived from an EMBL/GenBank/DDBJ whole genome shotgun (WGS) entry which is preliminary data.</text>
</comment>
<keyword evidence="5" id="KW-1185">Reference proteome</keyword>
<feature type="region of interest" description="Disordered" evidence="2">
    <location>
        <begin position="90"/>
        <end position="155"/>
    </location>
</feature>
<name>A0A9Q1DJL9_CONCO</name>
<sequence>MTGRQIRTTLPMLDAKLQPKHISHGQVLQRDSKAKEAYQFFYNRRHSAHALPDLHPGQRVKVKLDGEKGWKTPAKVISKSPEPRSYVIRTDTGTITRRNRRHLQAVPGSPSPETLDQHDRGLPGSTGETSPQAQPVIQPTTSTLPTSTEQHTTSRPQHGVLCVFLKHDFFSTPQAPVKMNPKMNLSALVIVLLFSLGLVSSAHGPNTGKDCCPRTQKAKIPLKQIVSYYNTSSSCALPALVFVTKLGKHWCVNPADAWVKSHEGAVDRRLASTPAMSTRA</sequence>
<dbReference type="InterPro" id="IPR036048">
    <property type="entry name" value="Interleukin_8-like_sf"/>
</dbReference>
<dbReference type="AlphaFoldDB" id="A0A9Q1DJL9"/>
<organism evidence="4 5">
    <name type="scientific">Conger conger</name>
    <name type="common">Conger eel</name>
    <name type="synonym">Muraena conger</name>
    <dbReference type="NCBI Taxonomy" id="82655"/>
    <lineage>
        <taxon>Eukaryota</taxon>
        <taxon>Metazoa</taxon>
        <taxon>Chordata</taxon>
        <taxon>Craniata</taxon>
        <taxon>Vertebrata</taxon>
        <taxon>Euteleostomi</taxon>
        <taxon>Actinopterygii</taxon>
        <taxon>Neopterygii</taxon>
        <taxon>Teleostei</taxon>
        <taxon>Anguilliformes</taxon>
        <taxon>Congridae</taxon>
        <taxon>Conger</taxon>
    </lineage>
</organism>
<gene>
    <name evidence="4" type="ORF">COCON_G00110880</name>
</gene>